<evidence type="ECO:0000256" key="8">
    <source>
        <dbReference type="ARBA" id="ARBA00022927"/>
    </source>
</evidence>
<dbReference type="Proteomes" id="UP000244338">
    <property type="component" value="Unassembled WGS sequence"/>
</dbReference>
<protein>
    <recommendedName>
        <fullName evidence="3">Flagellar FliJ protein</fullName>
    </recommendedName>
</protein>
<dbReference type="GO" id="GO:0006935">
    <property type="term" value="P:chemotaxis"/>
    <property type="evidence" value="ECO:0007669"/>
    <property type="project" value="UniProtKB-KW"/>
</dbReference>
<comment type="subcellular location">
    <subcellularLocation>
        <location evidence="1">Cell membrane</location>
        <topology evidence="1">Peripheral membrane protein</topology>
        <orientation evidence="1">Cytoplasmic side</orientation>
    </subcellularLocation>
</comment>
<dbReference type="GO" id="GO:0005886">
    <property type="term" value="C:plasma membrane"/>
    <property type="evidence" value="ECO:0007669"/>
    <property type="project" value="UniProtKB-SubCell"/>
</dbReference>
<keyword evidence="5" id="KW-1003">Cell membrane</keyword>
<organism evidence="12 13">
    <name type="scientific">Candidatus Carbonibacillus altaicus</name>
    <dbReference type="NCBI Taxonomy" id="2163959"/>
    <lineage>
        <taxon>Bacteria</taxon>
        <taxon>Bacillati</taxon>
        <taxon>Bacillota</taxon>
        <taxon>Bacilli</taxon>
        <taxon>Bacillales</taxon>
        <taxon>Candidatus Carbonibacillus</taxon>
    </lineage>
</organism>
<proteinExistence type="inferred from homology"/>
<keyword evidence="4" id="KW-0813">Transport</keyword>
<dbReference type="GO" id="GO:0044781">
    <property type="term" value="P:bacterial-type flagellum organization"/>
    <property type="evidence" value="ECO:0007669"/>
    <property type="project" value="UniProtKB-KW"/>
</dbReference>
<dbReference type="GO" id="GO:0009288">
    <property type="term" value="C:bacterial-type flagellum"/>
    <property type="evidence" value="ECO:0007669"/>
    <property type="project" value="InterPro"/>
</dbReference>
<keyword evidence="9" id="KW-0472">Membrane</keyword>
<evidence type="ECO:0000256" key="4">
    <source>
        <dbReference type="ARBA" id="ARBA00022448"/>
    </source>
</evidence>
<evidence type="ECO:0000256" key="2">
    <source>
        <dbReference type="ARBA" id="ARBA00010004"/>
    </source>
</evidence>
<evidence type="ECO:0000256" key="6">
    <source>
        <dbReference type="ARBA" id="ARBA00022500"/>
    </source>
</evidence>
<evidence type="ECO:0000256" key="9">
    <source>
        <dbReference type="ARBA" id="ARBA00023136"/>
    </source>
</evidence>
<evidence type="ECO:0000313" key="13">
    <source>
        <dbReference type="Proteomes" id="UP000244338"/>
    </source>
</evidence>
<dbReference type="AlphaFoldDB" id="A0A2R6Y4Y6"/>
<evidence type="ECO:0000313" key="12">
    <source>
        <dbReference type="EMBL" id="PTQ57724.1"/>
    </source>
</evidence>
<dbReference type="Pfam" id="PF02050">
    <property type="entry name" value="FliJ"/>
    <property type="match status" value="1"/>
</dbReference>
<evidence type="ECO:0000256" key="10">
    <source>
        <dbReference type="ARBA" id="ARBA00023225"/>
    </source>
</evidence>
<keyword evidence="10" id="KW-1006">Bacterial flagellum protein export</keyword>
<evidence type="ECO:0000256" key="11">
    <source>
        <dbReference type="SAM" id="Coils"/>
    </source>
</evidence>
<feature type="coiled-coil region" evidence="11">
    <location>
        <begin position="27"/>
        <end position="54"/>
    </location>
</feature>
<evidence type="ECO:0000256" key="1">
    <source>
        <dbReference type="ARBA" id="ARBA00004413"/>
    </source>
</evidence>
<comment type="similarity">
    <text evidence="2">Belongs to the FliJ family.</text>
</comment>
<evidence type="ECO:0000256" key="7">
    <source>
        <dbReference type="ARBA" id="ARBA00022795"/>
    </source>
</evidence>
<evidence type="ECO:0000256" key="3">
    <source>
        <dbReference type="ARBA" id="ARBA00020392"/>
    </source>
</evidence>
<name>A0A2R6Y4Y6_9BACL</name>
<gene>
    <name evidence="12" type="ORF">BSOLF_0919</name>
</gene>
<keyword evidence="6" id="KW-0145">Chemotaxis</keyword>
<keyword evidence="11" id="KW-0175">Coiled coil</keyword>
<dbReference type="Gene3D" id="1.10.287.1700">
    <property type="match status" value="1"/>
</dbReference>
<dbReference type="InterPro" id="IPR053716">
    <property type="entry name" value="Flag_assembly_chemotaxis_eff"/>
</dbReference>
<feature type="coiled-coil region" evidence="11">
    <location>
        <begin position="78"/>
        <end position="112"/>
    </location>
</feature>
<dbReference type="GO" id="GO:0071973">
    <property type="term" value="P:bacterial-type flagellum-dependent cell motility"/>
    <property type="evidence" value="ECO:0007669"/>
    <property type="project" value="InterPro"/>
</dbReference>
<evidence type="ECO:0000256" key="5">
    <source>
        <dbReference type="ARBA" id="ARBA00022475"/>
    </source>
</evidence>
<keyword evidence="7" id="KW-1005">Bacterial flagellum biogenesis</keyword>
<dbReference type="InterPro" id="IPR012823">
    <property type="entry name" value="Flagell_FliJ"/>
</dbReference>
<dbReference type="EMBL" id="PEBX01000003">
    <property type="protein sequence ID" value="PTQ57724.1"/>
    <property type="molecule type" value="Genomic_DNA"/>
</dbReference>
<comment type="caution">
    <text evidence="12">The sequence shown here is derived from an EMBL/GenBank/DDBJ whole genome shotgun (WGS) entry which is preliminary data.</text>
</comment>
<keyword evidence="8" id="KW-0653">Protein transport</keyword>
<reference evidence="13" key="1">
    <citation type="journal article" date="2018" name="Sci. Rep.">
        <title>Lignite coal burning seam in the remote Altai Mountains harbors a hydrogen-driven thermophilic microbial community.</title>
        <authorList>
            <person name="Kadnikov V.V."/>
            <person name="Mardanov A.V."/>
            <person name="Ivasenko D.A."/>
            <person name="Antsiferov D.V."/>
            <person name="Beletsky A.V."/>
            <person name="Karnachuk O.V."/>
            <person name="Ravin N.V."/>
        </authorList>
    </citation>
    <scope>NUCLEOTIDE SEQUENCE [LARGE SCALE GENOMIC DNA]</scope>
</reference>
<dbReference type="GO" id="GO:0015031">
    <property type="term" value="P:protein transport"/>
    <property type="evidence" value="ECO:0007669"/>
    <property type="project" value="UniProtKB-KW"/>
</dbReference>
<sequence>MSYRFERLLDLAYYEQKRRAEVYAESRHEARIRKARYEQKAEALNTLLNTLQEDASEGMPLSLYQAYAAHAWQLKDHLLELKREAESAHLKMQQSEKALLEQRTEKQKYEQLKVRWKTEEDRLYRLQEQTMLDEVALMQHQRHHNTHNRQHT</sequence>
<accession>A0A2R6Y4Y6</accession>